<dbReference type="InterPro" id="IPR013096">
    <property type="entry name" value="Cupin_2"/>
</dbReference>
<sequence>MNRMSDITDCGPEPFVVNIDKVTKQNQNYRTTLWTGKHLQLTLMSIPSGGDIGLEMHPDVDQFIRVEDGVGIVQMGSSKDKLDYQRNVDSQYAIFVPAGTWHNVINIGNRPLKVYTIYAPPHHPKGTVHATKQAAQKSHD</sequence>
<proteinExistence type="predicted"/>
<evidence type="ECO:0000313" key="3">
    <source>
        <dbReference type="EMBL" id="SHE32745.1"/>
    </source>
</evidence>
<dbReference type="SUPFAM" id="SSF51182">
    <property type="entry name" value="RmlC-like cupins"/>
    <property type="match status" value="1"/>
</dbReference>
<accession>A0A0X8VBG4</accession>
<reference evidence="3" key="3">
    <citation type="submission" date="2016-11" db="EMBL/GenBank/DDBJ databases">
        <authorList>
            <person name="Varghese N."/>
            <person name="Submissions S."/>
        </authorList>
    </citation>
    <scope>NUCLEOTIDE SEQUENCE</scope>
    <source>
        <strain evidence="3">DSM 1682</strain>
    </source>
</reference>
<reference evidence="2 4" key="1">
    <citation type="journal article" date="2016" name="Genome Announc.">
        <title>Complete Genome Sequence of the Amino Acid-Fermenting Clostridium propionicum X2 (DSM 1682).</title>
        <authorList>
            <person name="Poehlein A."/>
            <person name="Schlien K."/>
            <person name="Chowdhury N.P."/>
            <person name="Gottschalk G."/>
            <person name="Buckel W."/>
            <person name="Daniel R."/>
        </authorList>
    </citation>
    <scope>NUCLEOTIDE SEQUENCE [LARGE SCALE GENOMIC DNA]</scope>
    <source>
        <strain evidence="2 4">X2</strain>
    </source>
</reference>
<dbReference type="Gene3D" id="2.60.120.10">
    <property type="entry name" value="Jelly Rolls"/>
    <property type="match status" value="1"/>
</dbReference>
<keyword evidence="4" id="KW-1185">Reference proteome</keyword>
<dbReference type="Proteomes" id="UP000068026">
    <property type="component" value="Chromosome"/>
</dbReference>
<dbReference type="PANTHER" id="PTHR43346:SF1">
    <property type="entry name" value="QUERCETIN 2,3-DIOXYGENASE-RELATED"/>
    <property type="match status" value="1"/>
</dbReference>
<dbReference type="CDD" id="cd02223">
    <property type="entry name" value="cupin_Bh2720-like"/>
    <property type="match status" value="1"/>
</dbReference>
<evidence type="ECO:0000313" key="2">
    <source>
        <dbReference type="EMBL" id="AMJ42511.1"/>
    </source>
</evidence>
<dbReference type="Pfam" id="PF07883">
    <property type="entry name" value="Cupin_2"/>
    <property type="match status" value="1"/>
</dbReference>
<gene>
    <name evidence="2" type="ORF">CPRO_29820</name>
    <name evidence="3" type="ORF">SAMN02745151_00405</name>
</gene>
<evidence type="ECO:0000259" key="1">
    <source>
        <dbReference type="Pfam" id="PF07883"/>
    </source>
</evidence>
<dbReference type="PANTHER" id="PTHR43346">
    <property type="entry name" value="LIGAND BINDING DOMAIN PROTEIN, PUTATIVE (AFU_ORTHOLOGUE AFUA_6G14370)-RELATED"/>
    <property type="match status" value="1"/>
</dbReference>
<dbReference type="Proteomes" id="UP000184204">
    <property type="component" value="Unassembled WGS sequence"/>
</dbReference>
<dbReference type="InterPro" id="IPR011051">
    <property type="entry name" value="RmlC_Cupin_sf"/>
</dbReference>
<dbReference type="GO" id="GO:0016853">
    <property type="term" value="F:isomerase activity"/>
    <property type="evidence" value="ECO:0007669"/>
    <property type="project" value="UniProtKB-KW"/>
</dbReference>
<dbReference type="KEGG" id="cpro:CPRO_29820"/>
<dbReference type="AlphaFoldDB" id="A0A0X8VBG4"/>
<protein>
    <submittedName>
        <fullName evidence="2">Cupin domain protein</fullName>
    </submittedName>
    <submittedName>
        <fullName evidence="3">Mannose-6-phosphate isomerase, cupin superfamily</fullName>
    </submittedName>
</protein>
<dbReference type="InterPro" id="IPR014710">
    <property type="entry name" value="RmlC-like_jellyroll"/>
</dbReference>
<organism evidence="3 5">
    <name type="scientific">Anaerotignum propionicum DSM 1682</name>
    <dbReference type="NCBI Taxonomy" id="991789"/>
    <lineage>
        <taxon>Bacteria</taxon>
        <taxon>Bacillati</taxon>
        <taxon>Bacillota</taxon>
        <taxon>Clostridia</taxon>
        <taxon>Lachnospirales</taxon>
        <taxon>Anaerotignaceae</taxon>
        <taxon>Anaerotignum</taxon>
    </lineage>
</organism>
<reference evidence="4" key="2">
    <citation type="submission" date="2016-01" db="EMBL/GenBank/DDBJ databases">
        <authorList>
            <person name="Poehlein A."/>
            <person name="Schlien K."/>
            <person name="Gottschalk G."/>
            <person name="Buckel W."/>
            <person name="Daniel R."/>
        </authorList>
    </citation>
    <scope>NUCLEOTIDE SEQUENCE [LARGE SCALE GENOMIC DNA]</scope>
    <source>
        <strain evidence="4">X2</strain>
    </source>
</reference>
<name>A0A0X8VBG4_ANAPI</name>
<reference evidence="5" key="4">
    <citation type="submission" date="2016-11" db="EMBL/GenBank/DDBJ databases">
        <authorList>
            <person name="Jaros S."/>
            <person name="Januszkiewicz K."/>
            <person name="Wedrychowicz H."/>
        </authorList>
    </citation>
    <scope>NUCLEOTIDE SEQUENCE [LARGE SCALE GENOMIC DNA]</scope>
    <source>
        <strain evidence="5">DSM 1682</strain>
    </source>
</reference>
<dbReference type="EMBL" id="CP014223">
    <property type="protein sequence ID" value="AMJ42511.1"/>
    <property type="molecule type" value="Genomic_DNA"/>
</dbReference>
<keyword evidence="3" id="KW-0413">Isomerase</keyword>
<dbReference type="EMBL" id="FQUA01000001">
    <property type="protein sequence ID" value="SHE32745.1"/>
    <property type="molecule type" value="Genomic_DNA"/>
</dbReference>
<dbReference type="InterPro" id="IPR052538">
    <property type="entry name" value="Flavonoid_dioxygenase-like"/>
</dbReference>
<feature type="domain" description="Cupin type-2" evidence="1">
    <location>
        <begin position="43"/>
        <end position="118"/>
    </location>
</feature>
<evidence type="ECO:0000313" key="5">
    <source>
        <dbReference type="Proteomes" id="UP000184204"/>
    </source>
</evidence>
<evidence type="ECO:0000313" key="4">
    <source>
        <dbReference type="Proteomes" id="UP000068026"/>
    </source>
</evidence>